<protein>
    <submittedName>
        <fullName evidence="2">ATP synthase 8</fullName>
    </submittedName>
</protein>
<keyword evidence="1" id="KW-1133">Transmembrane helix</keyword>
<accession>A0A485MEF3</accession>
<name>A0A485MEF3_9CRUS</name>
<evidence type="ECO:0000313" key="2">
    <source>
        <dbReference type="EMBL" id="VFU78746.1"/>
    </source>
</evidence>
<keyword evidence="1" id="KW-0472">Membrane</keyword>
<geneLocation type="mitochondrion" evidence="2"/>
<keyword evidence="1" id="KW-0812">Transmembrane</keyword>
<feature type="transmembrane region" description="Helical" evidence="1">
    <location>
        <begin position="6"/>
        <end position="29"/>
    </location>
</feature>
<gene>
    <name evidence="2" type="primary">atp8</name>
    <name evidence="2" type="ORF">PJJMT01_0023</name>
</gene>
<reference evidence="2" key="1">
    <citation type="submission" date="2019-03" db="EMBL/GenBank/DDBJ databases">
        <authorList>
            <person name="Lefebure T."/>
            <person name="Lefebure T."/>
        </authorList>
    </citation>
    <scope>NUCLEOTIDE SEQUENCE [LARGE SCALE GENOMIC DNA]</scope>
</reference>
<dbReference type="EMBL" id="LR536609">
    <property type="protein sequence ID" value="VFU78746.1"/>
    <property type="molecule type" value="Genomic_DNA"/>
</dbReference>
<evidence type="ECO:0000256" key="1">
    <source>
        <dbReference type="SAM" id="Phobius"/>
    </source>
</evidence>
<organism evidence="2">
    <name type="scientific">Proasellus jaloniacus</name>
    <dbReference type="NCBI Taxonomy" id="1281986"/>
    <lineage>
        <taxon>Eukaryota</taxon>
        <taxon>Metazoa</taxon>
        <taxon>Ecdysozoa</taxon>
        <taxon>Arthropoda</taxon>
        <taxon>Crustacea</taxon>
        <taxon>Multicrustacea</taxon>
        <taxon>Malacostraca</taxon>
        <taxon>Eumalacostraca</taxon>
        <taxon>Peracarida</taxon>
        <taxon>Isopoda</taxon>
        <taxon>Asellota</taxon>
        <taxon>Aselloidea</taxon>
        <taxon>Asellidae</taxon>
        <taxon>Proasellus</taxon>
    </lineage>
</organism>
<sequence length="52" mass="6388">MPQMAPMFWTLLMVLFTVVFLMFMVKLYFYLSAQFFQISEEQAKKLSNQWPW</sequence>
<dbReference type="AlphaFoldDB" id="A0A485MEF3"/>
<proteinExistence type="predicted"/>
<keyword evidence="2" id="KW-0496">Mitochondrion</keyword>